<dbReference type="PANTHER" id="PTHR42724:SF1">
    <property type="entry name" value="TETRAACYLDISACCHARIDE 4'-KINASE, MITOCHONDRIAL-RELATED"/>
    <property type="match status" value="1"/>
</dbReference>
<evidence type="ECO:0000256" key="13">
    <source>
        <dbReference type="HAMAP-Rule" id="MF_00409"/>
    </source>
</evidence>
<dbReference type="Proteomes" id="UP000077013">
    <property type="component" value="Unassembled WGS sequence"/>
</dbReference>
<dbReference type="EMBL" id="LRXL01000052">
    <property type="protein sequence ID" value="OAB76176.1"/>
    <property type="molecule type" value="Genomic_DNA"/>
</dbReference>
<keyword evidence="7 13" id="KW-0808">Transferase</keyword>
<accession>A0A167F493</accession>
<evidence type="ECO:0000256" key="3">
    <source>
        <dbReference type="ARBA" id="ARBA00012071"/>
    </source>
</evidence>
<comment type="caution">
    <text evidence="15">The sequence shown here is derived from an EMBL/GenBank/DDBJ whole genome shotgun (WGS) entry which is preliminary data.</text>
</comment>
<dbReference type="OrthoDB" id="9766423at2"/>
<dbReference type="RefSeq" id="WP_068593430.1">
    <property type="nucleotide sequence ID" value="NZ_LRXL01000052.1"/>
</dbReference>
<dbReference type="EC" id="2.7.1.130" evidence="3 13"/>
<evidence type="ECO:0000256" key="11">
    <source>
        <dbReference type="ARBA" id="ARBA00023098"/>
    </source>
</evidence>
<protein>
    <recommendedName>
        <fullName evidence="4 13">Tetraacyldisaccharide 4'-kinase</fullName>
        <ecNumber evidence="3 13">2.7.1.130</ecNumber>
    </recommendedName>
    <alternativeName>
        <fullName evidence="12 13">Lipid A 4'-kinase</fullName>
    </alternativeName>
</protein>
<evidence type="ECO:0000256" key="1">
    <source>
        <dbReference type="ARBA" id="ARBA00002274"/>
    </source>
</evidence>
<gene>
    <name evidence="13" type="primary">lpxK</name>
    <name evidence="15" type="ORF">ULVI_14070</name>
</gene>
<dbReference type="SUPFAM" id="SSF52540">
    <property type="entry name" value="P-loop containing nucleoside triphosphate hydrolases"/>
    <property type="match status" value="1"/>
</dbReference>
<keyword evidence="9 13" id="KW-0418">Kinase</keyword>
<keyword evidence="14" id="KW-0812">Transmembrane</keyword>
<dbReference type="GO" id="GO:0005524">
    <property type="term" value="F:ATP binding"/>
    <property type="evidence" value="ECO:0007669"/>
    <property type="project" value="UniProtKB-UniRule"/>
</dbReference>
<evidence type="ECO:0000313" key="16">
    <source>
        <dbReference type="Proteomes" id="UP000077013"/>
    </source>
</evidence>
<evidence type="ECO:0000256" key="7">
    <source>
        <dbReference type="ARBA" id="ARBA00022679"/>
    </source>
</evidence>
<keyword evidence="6 13" id="KW-0441">Lipid A biosynthesis</keyword>
<keyword evidence="10 13" id="KW-0067">ATP-binding</keyword>
<organism evidence="15 16">
    <name type="scientific">Cochleicola gelatinilyticus</name>
    <dbReference type="NCBI Taxonomy" id="1763537"/>
    <lineage>
        <taxon>Bacteria</taxon>
        <taxon>Pseudomonadati</taxon>
        <taxon>Bacteroidota</taxon>
        <taxon>Flavobacteriia</taxon>
        <taxon>Flavobacteriales</taxon>
        <taxon>Flavobacteriaceae</taxon>
        <taxon>Cochleicola</taxon>
    </lineage>
</organism>
<evidence type="ECO:0000256" key="2">
    <source>
        <dbReference type="ARBA" id="ARBA00004870"/>
    </source>
</evidence>
<evidence type="ECO:0000256" key="14">
    <source>
        <dbReference type="SAM" id="Phobius"/>
    </source>
</evidence>
<dbReference type="AlphaFoldDB" id="A0A167F493"/>
<comment type="caution">
    <text evidence="13">Lacks conserved residue(s) required for the propagation of feature annotation.</text>
</comment>
<keyword evidence="8 13" id="KW-0547">Nucleotide-binding</keyword>
<comment type="catalytic activity">
    <reaction evidence="13">
        <text>a lipid A disaccharide + ATP = a lipid IVA + ADP + H(+)</text>
        <dbReference type="Rhea" id="RHEA:67840"/>
        <dbReference type="ChEBI" id="CHEBI:15378"/>
        <dbReference type="ChEBI" id="CHEBI:30616"/>
        <dbReference type="ChEBI" id="CHEBI:176343"/>
        <dbReference type="ChEBI" id="CHEBI:176425"/>
        <dbReference type="ChEBI" id="CHEBI:456216"/>
        <dbReference type="EC" id="2.7.1.130"/>
    </reaction>
</comment>
<evidence type="ECO:0000256" key="4">
    <source>
        <dbReference type="ARBA" id="ARBA00016436"/>
    </source>
</evidence>
<dbReference type="GO" id="GO:0005886">
    <property type="term" value="C:plasma membrane"/>
    <property type="evidence" value="ECO:0007669"/>
    <property type="project" value="TreeGrafter"/>
</dbReference>
<keyword evidence="16" id="KW-1185">Reference proteome</keyword>
<proteinExistence type="inferred from homology"/>
<sequence>MKLLRKLLFPFSILYGIITWLRNFFYDIGWLKSTEFDIPVVCVGNLSTGGTGKSPMIEYLIELLQQEYRVKVLSRGYKRKTTGFLEVEVTHTASEVGDEPLQFKKKFPNIIVAVCADRRTGISKLKENADVILLDDAFQHRKVKPSTNILLTPFNDLYIHDYMLPTGNLREPRSGAKRADFIIVTKCPEGVSYAKLQEVELALKKKENQKVYFSKIGYDAMLYGVSEILPIAYLANKSFTLVTGIANPAPLVEFLKRQNFSFDHEKFPDHHHFTTSEIARLKQKDIILTTEKDYVRLQPSLQKFALYYLPIKTLILREQSEFLNRYVKQHIDVKRLS</sequence>
<name>A0A167F493_9FLAO</name>
<feature type="transmembrane region" description="Helical" evidence="14">
    <location>
        <begin position="7"/>
        <end position="26"/>
    </location>
</feature>
<dbReference type="UniPathway" id="UPA00359">
    <property type="reaction ID" value="UER00482"/>
</dbReference>
<dbReference type="NCBIfam" id="TIGR00682">
    <property type="entry name" value="lpxK"/>
    <property type="match status" value="1"/>
</dbReference>
<dbReference type="STRING" id="1763537.ULVI_14070"/>
<dbReference type="InterPro" id="IPR027417">
    <property type="entry name" value="P-loop_NTPase"/>
</dbReference>
<keyword evidence="11 13" id="KW-0443">Lipid metabolism</keyword>
<dbReference type="InterPro" id="IPR003758">
    <property type="entry name" value="LpxK"/>
</dbReference>
<comment type="similarity">
    <text evidence="13">Belongs to the LpxK family.</text>
</comment>
<evidence type="ECO:0000256" key="5">
    <source>
        <dbReference type="ARBA" id="ARBA00022516"/>
    </source>
</evidence>
<evidence type="ECO:0000256" key="9">
    <source>
        <dbReference type="ARBA" id="ARBA00022777"/>
    </source>
</evidence>
<keyword evidence="5 13" id="KW-0444">Lipid biosynthesis</keyword>
<evidence type="ECO:0000313" key="15">
    <source>
        <dbReference type="EMBL" id="OAB76176.1"/>
    </source>
</evidence>
<evidence type="ECO:0000256" key="12">
    <source>
        <dbReference type="ARBA" id="ARBA00029757"/>
    </source>
</evidence>
<keyword evidence="14" id="KW-0472">Membrane</keyword>
<dbReference type="GO" id="GO:0009245">
    <property type="term" value="P:lipid A biosynthetic process"/>
    <property type="evidence" value="ECO:0007669"/>
    <property type="project" value="UniProtKB-UniRule"/>
</dbReference>
<comment type="pathway">
    <text evidence="2 13">Glycolipid biosynthesis; lipid IV(A) biosynthesis; lipid IV(A) from (3R)-3-hydroxytetradecanoyl-[acyl-carrier-protein] and UDP-N-acetyl-alpha-D-glucosamine: step 6/6.</text>
</comment>
<dbReference type="HAMAP" id="MF_00409">
    <property type="entry name" value="LpxK"/>
    <property type="match status" value="1"/>
</dbReference>
<keyword evidence="14" id="KW-1133">Transmembrane helix</keyword>
<evidence type="ECO:0000256" key="10">
    <source>
        <dbReference type="ARBA" id="ARBA00022840"/>
    </source>
</evidence>
<dbReference type="Pfam" id="PF02606">
    <property type="entry name" value="LpxK"/>
    <property type="match status" value="1"/>
</dbReference>
<dbReference type="PANTHER" id="PTHR42724">
    <property type="entry name" value="TETRAACYLDISACCHARIDE 4'-KINASE"/>
    <property type="match status" value="1"/>
</dbReference>
<comment type="function">
    <text evidence="1 13">Transfers the gamma-phosphate of ATP to the 4'-position of a tetraacyldisaccharide 1-phosphate intermediate (termed DS-1-P) to form tetraacyldisaccharide 1,4'-bis-phosphate (lipid IVA).</text>
</comment>
<evidence type="ECO:0000256" key="8">
    <source>
        <dbReference type="ARBA" id="ARBA00022741"/>
    </source>
</evidence>
<evidence type="ECO:0000256" key="6">
    <source>
        <dbReference type="ARBA" id="ARBA00022556"/>
    </source>
</evidence>
<dbReference type="GO" id="GO:0009029">
    <property type="term" value="F:lipid-A 4'-kinase activity"/>
    <property type="evidence" value="ECO:0007669"/>
    <property type="project" value="UniProtKB-UniRule"/>
</dbReference>
<reference evidence="15 16" key="1">
    <citation type="submission" date="2016-02" db="EMBL/GenBank/DDBJ databases">
        <title>Ulvibacter sp. LPB0005, isolated from Thais luteostoma.</title>
        <authorList>
            <person name="Shin S.-K."/>
            <person name="Yi H."/>
        </authorList>
    </citation>
    <scope>NUCLEOTIDE SEQUENCE [LARGE SCALE GENOMIC DNA]</scope>
    <source>
        <strain evidence="15 16">LPB0005</strain>
    </source>
</reference>